<dbReference type="InterPro" id="IPR011004">
    <property type="entry name" value="Trimer_LpxA-like_sf"/>
</dbReference>
<sequence>MAVSKNNGLASFSVDLLKIRKEYQSSRPIKSSAQLFINDLLQLLFPHFSENEYYNSNEIESKIYLLRRNLNMILVSLNGELKGKAEKYAGDFFDKLPSIHENLYKDAQAIYEGDPAAESLDEVILAYPGFFAIAVYRIAHELYELNVPLLPRVLSEYAHQITGIDIHPGAQIGTSFFIDHGTGIVIGETSSIGKNVKIYQGVTLGALSVQKGLAKKKRHPTIEDNVIIYSNAVILGGDTVIGKGSTIGGNVWLTRSVPPNSIVQHRSEISFKDELNNNELNFII</sequence>
<dbReference type="InterPro" id="IPR045304">
    <property type="entry name" value="LbH_SAT"/>
</dbReference>
<gene>
    <name evidence="5" type="ORF">MNBD_IGNAVI01-852</name>
</gene>
<proteinExistence type="predicted"/>
<dbReference type="InterPro" id="IPR010493">
    <property type="entry name" value="Ser_AcTrfase_N"/>
</dbReference>
<dbReference type="AlphaFoldDB" id="A0A3B1CN04"/>
<evidence type="ECO:0000313" key="5">
    <source>
        <dbReference type="EMBL" id="VAX26093.1"/>
    </source>
</evidence>
<dbReference type="InterPro" id="IPR042122">
    <property type="entry name" value="Ser_AcTrfase_N_sf"/>
</dbReference>
<dbReference type="UniPathway" id="UPA00136">
    <property type="reaction ID" value="UER00199"/>
</dbReference>
<keyword evidence="3 5" id="KW-0012">Acyltransferase</keyword>
<keyword evidence="1" id="KW-0028">Amino-acid biosynthesis</keyword>
<organism evidence="5">
    <name type="scientific">hydrothermal vent metagenome</name>
    <dbReference type="NCBI Taxonomy" id="652676"/>
    <lineage>
        <taxon>unclassified sequences</taxon>
        <taxon>metagenomes</taxon>
        <taxon>ecological metagenomes</taxon>
    </lineage>
</organism>
<keyword evidence="2 5" id="KW-0808">Transferase</keyword>
<feature type="domain" description="Serine acetyltransferase N-terminal" evidence="4">
    <location>
        <begin position="87"/>
        <end position="133"/>
    </location>
</feature>
<dbReference type="Gene3D" id="1.10.3130.10">
    <property type="entry name" value="serine acetyltransferase, domain 1"/>
    <property type="match status" value="1"/>
</dbReference>
<name>A0A3B1CN04_9ZZZZ</name>
<evidence type="ECO:0000256" key="2">
    <source>
        <dbReference type="ARBA" id="ARBA00022679"/>
    </source>
</evidence>
<dbReference type="EMBL" id="UOGD01000323">
    <property type="protein sequence ID" value="VAX26093.1"/>
    <property type="molecule type" value="Genomic_DNA"/>
</dbReference>
<dbReference type="PANTHER" id="PTHR42811">
    <property type="entry name" value="SERINE ACETYLTRANSFERASE"/>
    <property type="match status" value="1"/>
</dbReference>
<dbReference type="InterPro" id="IPR053376">
    <property type="entry name" value="Serine_acetyltransferase"/>
</dbReference>
<dbReference type="GO" id="GO:0006535">
    <property type="term" value="P:cysteine biosynthetic process from serine"/>
    <property type="evidence" value="ECO:0007669"/>
    <property type="project" value="InterPro"/>
</dbReference>
<dbReference type="Gene3D" id="2.160.10.10">
    <property type="entry name" value="Hexapeptide repeat proteins"/>
    <property type="match status" value="1"/>
</dbReference>
<dbReference type="SUPFAM" id="SSF51161">
    <property type="entry name" value="Trimeric LpxA-like enzymes"/>
    <property type="match status" value="1"/>
</dbReference>
<evidence type="ECO:0000256" key="3">
    <source>
        <dbReference type="ARBA" id="ARBA00023315"/>
    </source>
</evidence>
<evidence type="ECO:0000259" key="4">
    <source>
        <dbReference type="Pfam" id="PF06426"/>
    </source>
</evidence>
<dbReference type="GO" id="GO:0005737">
    <property type="term" value="C:cytoplasm"/>
    <property type="evidence" value="ECO:0007669"/>
    <property type="project" value="InterPro"/>
</dbReference>
<protein>
    <submittedName>
        <fullName evidence="5">Serine acetyltransferase</fullName>
        <ecNumber evidence="5">2.3.1.30</ecNumber>
    </submittedName>
</protein>
<dbReference type="CDD" id="cd03354">
    <property type="entry name" value="LbH_SAT"/>
    <property type="match status" value="1"/>
</dbReference>
<reference evidence="5" key="1">
    <citation type="submission" date="2018-06" db="EMBL/GenBank/DDBJ databases">
        <authorList>
            <person name="Zhirakovskaya E."/>
        </authorList>
    </citation>
    <scope>NUCLEOTIDE SEQUENCE</scope>
</reference>
<dbReference type="Pfam" id="PF06426">
    <property type="entry name" value="SATase_N"/>
    <property type="match status" value="1"/>
</dbReference>
<dbReference type="NCBIfam" id="NF041874">
    <property type="entry name" value="EPS_EpsC"/>
    <property type="match status" value="1"/>
</dbReference>
<dbReference type="EC" id="2.3.1.30" evidence="5"/>
<dbReference type="GO" id="GO:0009001">
    <property type="term" value="F:serine O-acetyltransferase activity"/>
    <property type="evidence" value="ECO:0007669"/>
    <property type="project" value="UniProtKB-EC"/>
</dbReference>
<accession>A0A3B1CN04</accession>
<evidence type="ECO:0000256" key="1">
    <source>
        <dbReference type="ARBA" id="ARBA00022605"/>
    </source>
</evidence>